<dbReference type="InterPro" id="IPR000772">
    <property type="entry name" value="Ricin_B_lectin"/>
</dbReference>
<dbReference type="InterPro" id="IPR035992">
    <property type="entry name" value="Ricin_B-like_lectins"/>
</dbReference>
<reference evidence="2 3" key="1">
    <citation type="submission" date="2020-05" db="EMBL/GenBank/DDBJ databases">
        <title>Paenibacillus glebae, sp. nov., Paenibacillus humi sp. nov., Paenibacillus pedi sp. nov., Paenibacillus terrestris sp. nov. and Paenibacillus terricola sp. nov., isolated from a forest top soil sample.</title>
        <authorList>
            <person name="Qi S."/>
            <person name="Carlier A."/>
            <person name="Cnockaert M."/>
            <person name="Vandamme P."/>
        </authorList>
    </citation>
    <scope>NUCLEOTIDE SEQUENCE [LARGE SCALE GENOMIC DNA]</scope>
    <source>
        <strain evidence="2 3">LMG 29502</strain>
    </source>
</reference>
<dbReference type="EMBL" id="JABMKX010000023">
    <property type="protein sequence ID" value="NQX49271.1"/>
    <property type="molecule type" value="Genomic_DNA"/>
</dbReference>
<dbReference type="PROSITE" id="PS50231">
    <property type="entry name" value="RICIN_B_LECTIN"/>
    <property type="match status" value="1"/>
</dbReference>
<feature type="domain" description="Ricin B lectin" evidence="1">
    <location>
        <begin position="105"/>
        <end position="187"/>
    </location>
</feature>
<comment type="caution">
    <text evidence="2">The sequence shown here is derived from an EMBL/GenBank/DDBJ whole genome shotgun (WGS) entry which is preliminary data.</text>
</comment>
<evidence type="ECO:0000259" key="1">
    <source>
        <dbReference type="Pfam" id="PF00652"/>
    </source>
</evidence>
<evidence type="ECO:0000313" key="3">
    <source>
        <dbReference type="Proteomes" id="UP000711047"/>
    </source>
</evidence>
<dbReference type="SUPFAM" id="SSF50370">
    <property type="entry name" value="Ricin B-like lectins"/>
    <property type="match status" value="1"/>
</dbReference>
<accession>A0ABX2DX42</accession>
<proteinExistence type="predicted"/>
<keyword evidence="3" id="KW-1185">Reference proteome</keyword>
<protein>
    <submittedName>
        <fullName evidence="2">Ricin-type beta-trefoil lectin domain protein</fullName>
    </submittedName>
</protein>
<name>A0ABX2DX42_9BACL</name>
<dbReference type="Proteomes" id="UP000711047">
    <property type="component" value="Unassembled WGS sequence"/>
</dbReference>
<sequence>MVRDVTAGTSFDLGQVQIAPGLEISGTGTKLFTEYFDWNNTNTRCGDEPHSRISIYAPTTIYNGKVKTAPYLGLTVSSDCPGTSKIMVKGNQVVQEYGIGNSPGGQLINQANGLCADVMNGSSEVGAQLIQYACTNASNQVFVFASDGTLHTQTHCLDAGSSPPDGAPLVLAECNNGSPTQHWGLHPYGIESSGGLTIGTRELFNKQRSTSNREKN</sequence>
<evidence type="ECO:0000313" key="2">
    <source>
        <dbReference type="EMBL" id="NQX49271.1"/>
    </source>
</evidence>
<dbReference type="Gene3D" id="2.80.10.50">
    <property type="match status" value="1"/>
</dbReference>
<dbReference type="RefSeq" id="WP_173140202.1">
    <property type="nucleotide sequence ID" value="NZ_JABMKX010000023.1"/>
</dbReference>
<gene>
    <name evidence="2" type="ORF">HQN87_28500</name>
</gene>
<dbReference type="Pfam" id="PF00652">
    <property type="entry name" value="Ricin_B_lectin"/>
    <property type="match status" value="1"/>
</dbReference>
<organism evidence="2 3">
    <name type="scientific">Paenibacillus tritici</name>
    <dbReference type="NCBI Taxonomy" id="1873425"/>
    <lineage>
        <taxon>Bacteria</taxon>
        <taxon>Bacillati</taxon>
        <taxon>Bacillota</taxon>
        <taxon>Bacilli</taxon>
        <taxon>Bacillales</taxon>
        <taxon>Paenibacillaceae</taxon>
        <taxon>Paenibacillus</taxon>
    </lineage>
</organism>